<dbReference type="InterPro" id="IPR016965">
    <property type="entry name" value="Pase_PHOSPHO-typ"/>
</dbReference>
<sequence>MASPRFLAVFDFDNTITDRDTFYTVHEHLHTGKMPQEAENACVATGNYMPYERLVFNSMRDKGVTRAQIRCRSRVHPQRPGARRRPALPREQRR</sequence>
<proteinExistence type="predicted"/>
<evidence type="ECO:0000256" key="1">
    <source>
        <dbReference type="SAM" id="MobiDB-lite"/>
    </source>
</evidence>
<feature type="compositionally biased region" description="Basic residues" evidence="1">
    <location>
        <begin position="70"/>
        <end position="87"/>
    </location>
</feature>
<dbReference type="SUPFAM" id="SSF56784">
    <property type="entry name" value="HAD-like"/>
    <property type="match status" value="1"/>
</dbReference>
<organism evidence="2">
    <name type="scientific">Timema bartmani</name>
    <dbReference type="NCBI Taxonomy" id="61472"/>
    <lineage>
        <taxon>Eukaryota</taxon>
        <taxon>Metazoa</taxon>
        <taxon>Ecdysozoa</taxon>
        <taxon>Arthropoda</taxon>
        <taxon>Hexapoda</taxon>
        <taxon>Insecta</taxon>
        <taxon>Pterygota</taxon>
        <taxon>Neoptera</taxon>
        <taxon>Polyneoptera</taxon>
        <taxon>Phasmatodea</taxon>
        <taxon>Timematodea</taxon>
        <taxon>Timematoidea</taxon>
        <taxon>Timematidae</taxon>
        <taxon>Timema</taxon>
    </lineage>
</organism>
<feature type="region of interest" description="Disordered" evidence="1">
    <location>
        <begin position="70"/>
        <end position="94"/>
    </location>
</feature>
<dbReference type="EMBL" id="OD564952">
    <property type="protein sequence ID" value="CAD7440353.1"/>
    <property type="molecule type" value="Genomic_DNA"/>
</dbReference>
<name>A0A7R9ES28_9NEOP</name>
<dbReference type="Gene3D" id="3.40.50.1000">
    <property type="entry name" value="HAD superfamily/HAD-like"/>
    <property type="match status" value="1"/>
</dbReference>
<dbReference type="Pfam" id="PF06888">
    <property type="entry name" value="Put_Phosphatase"/>
    <property type="match status" value="1"/>
</dbReference>
<accession>A0A7R9ES28</accession>
<gene>
    <name evidence="2" type="ORF">TBIB3V08_LOCUS2870</name>
</gene>
<protein>
    <submittedName>
        <fullName evidence="2">Uncharacterized protein</fullName>
    </submittedName>
</protein>
<dbReference type="InterPro" id="IPR036412">
    <property type="entry name" value="HAD-like_sf"/>
</dbReference>
<dbReference type="GO" id="GO:0016791">
    <property type="term" value="F:phosphatase activity"/>
    <property type="evidence" value="ECO:0007669"/>
    <property type="project" value="InterPro"/>
</dbReference>
<evidence type="ECO:0000313" key="2">
    <source>
        <dbReference type="EMBL" id="CAD7440353.1"/>
    </source>
</evidence>
<dbReference type="InterPro" id="IPR023214">
    <property type="entry name" value="HAD_sf"/>
</dbReference>
<dbReference type="AlphaFoldDB" id="A0A7R9ES28"/>
<reference evidence="2" key="1">
    <citation type="submission" date="2020-11" db="EMBL/GenBank/DDBJ databases">
        <authorList>
            <person name="Tran Van P."/>
        </authorList>
    </citation>
    <scope>NUCLEOTIDE SEQUENCE</scope>
</reference>